<reference evidence="9" key="1">
    <citation type="submission" date="2023-06" db="EMBL/GenBank/DDBJ databases">
        <title>Genome-scale phylogeny and comparative genomics of the fungal order Sordariales.</title>
        <authorList>
            <consortium name="Lawrence Berkeley National Laboratory"/>
            <person name="Hensen N."/>
            <person name="Bonometti L."/>
            <person name="Westerberg I."/>
            <person name="Brannstrom I.O."/>
            <person name="Guillou S."/>
            <person name="Cros-Aarteil S."/>
            <person name="Calhoun S."/>
            <person name="Haridas S."/>
            <person name="Kuo A."/>
            <person name="Mondo S."/>
            <person name="Pangilinan J."/>
            <person name="Riley R."/>
            <person name="Labutti K."/>
            <person name="Andreopoulos B."/>
            <person name="Lipzen A."/>
            <person name="Chen C."/>
            <person name="Yanf M."/>
            <person name="Daum C."/>
            <person name="Ng V."/>
            <person name="Clum A."/>
            <person name="Steindorff A."/>
            <person name="Ohm R."/>
            <person name="Martin F."/>
            <person name="Silar P."/>
            <person name="Natvig D."/>
            <person name="Lalanne C."/>
            <person name="Gautier V."/>
            <person name="Ament-Velasquez S.L."/>
            <person name="Kruys A."/>
            <person name="Hutchinson M.I."/>
            <person name="Powell A.J."/>
            <person name="Barry K."/>
            <person name="Miller A.N."/>
            <person name="Grigoriev I.V."/>
            <person name="Debuchy R."/>
            <person name="Gladieux P."/>
            <person name="Thoren M.H."/>
            <person name="Johannesson H."/>
        </authorList>
    </citation>
    <scope>NUCLEOTIDE SEQUENCE</scope>
    <source>
        <strain evidence="9">CBS 606.72</strain>
    </source>
</reference>
<evidence type="ECO:0000256" key="3">
    <source>
        <dbReference type="ARBA" id="ARBA00022989"/>
    </source>
</evidence>
<feature type="transmembrane region" description="Helical" evidence="7">
    <location>
        <begin position="192"/>
        <end position="214"/>
    </location>
</feature>
<feature type="domain" description="Rhodopsin" evidence="8">
    <location>
        <begin position="49"/>
        <end position="305"/>
    </location>
</feature>
<dbReference type="Proteomes" id="UP001175000">
    <property type="component" value="Unassembled WGS sequence"/>
</dbReference>
<sequence>MTTPKGPPPPGEWNGWPFDFSGYPHDDYGPPLNYGVWMLTGLAAVFLGLRVYCKRLRRRGLWWDDYVLAASWICLAAQTSLISLIITIGYGKHIWDFHPKDIPMFLLVSNTGGFFSILAAMWSKTSFALTVLRISDGWVKKAVWFMIVSINVFMGFAALATYIQCTPTRKLWSPFMAEGSCWPKQVVIDYNVFTAAYSGAMDIFLALLPWKIILTLSLNKKEKTGVLFAMSMGVFAGVISFAKITQLQAINKFDLSKHLPLVDRLMRHRTNNGLVDGVWLTVLGTAESSITIMAASVPVLRALVRPAHPPMRGSFCNSASMTSRTVTPGGGEVEKGVPA</sequence>
<keyword evidence="4 7" id="KW-0472">Membrane</keyword>
<feature type="region of interest" description="Disordered" evidence="6">
    <location>
        <begin position="315"/>
        <end position="339"/>
    </location>
</feature>
<dbReference type="InterPro" id="IPR049326">
    <property type="entry name" value="Rhodopsin_dom_fungi"/>
</dbReference>
<evidence type="ECO:0000259" key="8">
    <source>
        <dbReference type="Pfam" id="PF20684"/>
    </source>
</evidence>
<dbReference type="GO" id="GO:0016020">
    <property type="term" value="C:membrane"/>
    <property type="evidence" value="ECO:0007669"/>
    <property type="project" value="UniProtKB-SubCell"/>
</dbReference>
<protein>
    <recommendedName>
        <fullName evidence="8">Rhodopsin domain-containing protein</fullName>
    </recommendedName>
</protein>
<feature type="transmembrane region" description="Helical" evidence="7">
    <location>
        <begin position="102"/>
        <end position="122"/>
    </location>
</feature>
<dbReference type="PANTHER" id="PTHR33048:SF42">
    <property type="entry name" value="INTEGRAL MEMBRANE PROTEIN"/>
    <property type="match status" value="1"/>
</dbReference>
<keyword evidence="2 7" id="KW-0812">Transmembrane</keyword>
<keyword evidence="3 7" id="KW-1133">Transmembrane helix</keyword>
<feature type="transmembrane region" description="Helical" evidence="7">
    <location>
        <begin position="65"/>
        <end position="90"/>
    </location>
</feature>
<evidence type="ECO:0000256" key="6">
    <source>
        <dbReference type="SAM" id="MobiDB-lite"/>
    </source>
</evidence>
<feature type="transmembrane region" description="Helical" evidence="7">
    <location>
        <begin position="226"/>
        <end position="244"/>
    </location>
</feature>
<evidence type="ECO:0000313" key="10">
    <source>
        <dbReference type="Proteomes" id="UP001175000"/>
    </source>
</evidence>
<dbReference type="InterPro" id="IPR052337">
    <property type="entry name" value="SAT4-like"/>
</dbReference>
<evidence type="ECO:0000256" key="2">
    <source>
        <dbReference type="ARBA" id="ARBA00022692"/>
    </source>
</evidence>
<feature type="compositionally biased region" description="Polar residues" evidence="6">
    <location>
        <begin position="315"/>
        <end position="326"/>
    </location>
</feature>
<gene>
    <name evidence="9" type="ORF">B0T14DRAFT_557842</name>
</gene>
<feature type="transmembrane region" description="Helical" evidence="7">
    <location>
        <begin position="34"/>
        <end position="53"/>
    </location>
</feature>
<dbReference type="Pfam" id="PF20684">
    <property type="entry name" value="Fung_rhodopsin"/>
    <property type="match status" value="1"/>
</dbReference>
<evidence type="ECO:0000256" key="4">
    <source>
        <dbReference type="ARBA" id="ARBA00023136"/>
    </source>
</evidence>
<comment type="caution">
    <text evidence="9">The sequence shown here is derived from an EMBL/GenBank/DDBJ whole genome shotgun (WGS) entry which is preliminary data.</text>
</comment>
<feature type="transmembrane region" description="Helical" evidence="7">
    <location>
        <begin position="143"/>
        <end position="163"/>
    </location>
</feature>
<dbReference type="AlphaFoldDB" id="A0AA39WFX0"/>
<evidence type="ECO:0000256" key="1">
    <source>
        <dbReference type="ARBA" id="ARBA00004141"/>
    </source>
</evidence>
<evidence type="ECO:0000256" key="5">
    <source>
        <dbReference type="ARBA" id="ARBA00038359"/>
    </source>
</evidence>
<name>A0AA39WFX0_9PEZI</name>
<comment type="similarity">
    <text evidence="5">Belongs to the SAT4 family.</text>
</comment>
<evidence type="ECO:0000313" key="9">
    <source>
        <dbReference type="EMBL" id="KAK0614666.1"/>
    </source>
</evidence>
<dbReference type="PANTHER" id="PTHR33048">
    <property type="entry name" value="PTH11-LIKE INTEGRAL MEMBRANE PROTEIN (AFU_ORTHOLOGUE AFUA_5G11245)"/>
    <property type="match status" value="1"/>
</dbReference>
<comment type="subcellular location">
    <subcellularLocation>
        <location evidence="1">Membrane</location>
        <topology evidence="1">Multi-pass membrane protein</topology>
    </subcellularLocation>
</comment>
<organism evidence="9 10">
    <name type="scientific">Immersiella caudata</name>
    <dbReference type="NCBI Taxonomy" id="314043"/>
    <lineage>
        <taxon>Eukaryota</taxon>
        <taxon>Fungi</taxon>
        <taxon>Dikarya</taxon>
        <taxon>Ascomycota</taxon>
        <taxon>Pezizomycotina</taxon>
        <taxon>Sordariomycetes</taxon>
        <taxon>Sordariomycetidae</taxon>
        <taxon>Sordariales</taxon>
        <taxon>Lasiosphaeriaceae</taxon>
        <taxon>Immersiella</taxon>
    </lineage>
</organism>
<proteinExistence type="inferred from homology"/>
<dbReference type="EMBL" id="JAULSU010000006">
    <property type="protein sequence ID" value="KAK0614666.1"/>
    <property type="molecule type" value="Genomic_DNA"/>
</dbReference>
<evidence type="ECO:0000256" key="7">
    <source>
        <dbReference type="SAM" id="Phobius"/>
    </source>
</evidence>
<accession>A0AA39WFX0</accession>
<keyword evidence="10" id="KW-1185">Reference proteome</keyword>